<keyword evidence="4" id="KW-1185">Reference proteome</keyword>
<name>A0AB34JP40_PRYPA</name>
<dbReference type="InterPro" id="IPR011992">
    <property type="entry name" value="EF-hand-dom_pair"/>
</dbReference>
<feature type="compositionally biased region" description="Basic and acidic residues" evidence="1">
    <location>
        <begin position="149"/>
        <end position="160"/>
    </location>
</feature>
<dbReference type="InterPro" id="IPR002048">
    <property type="entry name" value="EF_hand_dom"/>
</dbReference>
<dbReference type="InterPro" id="IPR052603">
    <property type="entry name" value="EFCB6"/>
</dbReference>
<dbReference type="PANTHER" id="PTHR20875:SF0">
    <property type="entry name" value="GH12158P"/>
    <property type="match status" value="1"/>
</dbReference>
<evidence type="ECO:0000313" key="4">
    <source>
        <dbReference type="Proteomes" id="UP001515480"/>
    </source>
</evidence>
<dbReference type="PANTHER" id="PTHR20875">
    <property type="entry name" value="EF-HAND CALCIUM-BINDING DOMAIN-CONTAINING PROTEIN 6-RELATED"/>
    <property type="match status" value="1"/>
</dbReference>
<proteinExistence type="predicted"/>
<evidence type="ECO:0000313" key="3">
    <source>
        <dbReference type="EMBL" id="KAL1523459.1"/>
    </source>
</evidence>
<dbReference type="Proteomes" id="UP001515480">
    <property type="component" value="Unassembled WGS sequence"/>
</dbReference>
<sequence>MVRKKVEAPALPRPLTMELTPETLEPGDELTFATTHFDPAALETLPDQLRTAVFAQSERVITALERADKHAVGRVSGAEFHRALGLLGLESAPEDVAALFSLLQPDENDTIAYVELAERIVRSTRSHPRLEPARPPATREPPPPPETVEDPRTSDMRTDADGLFPVSEQLRSILHRNLLPLRELFRQRDEAMSGEVWKLEFSRAMHDLGVDADESSIGTLFSSLDLNGTGAIDYNKLARLLRKSIAVYPRLPERLEAGGGGLLASAENRAQPNSSSEHDVNDAVPLSHPPRASTSLGRVRTDNHSEYLDAGAKPKAYDFSYPRPYRSARPVSAPTRLTMPSDSQNGRYTEASRRVPPSRWRSECVLVLHSAAPRLRRPASKRIELPFEKLELRTRRNDKFAVWEMLGGNTGAYRSASKLAIVVLPMTHAGKEGKKFDLRVRTAPLHRHLLHAGWSVLVVQSYIFGAETNVPQESEKLIAVMEHVKKHRHLKYCKVAWLTQGMVSLALFTTFHKDRAVFMPHSRVVTACQLPADLSNESYAAIRECSLPVLVLCKPGADRLAAEHTFSPPQPDFPEPIDAVSADDPRAPAEQLLGALEGKVGRLIEMLNAVDVEGCGAVDAKGFVDGLLRVGLRASEEDVGALFASIELNANGLLEYKNMSQILSAAKGGGAAGEAESLDASDDLVRAYIDVEDSLLYGPREDFDPSSYLGDRPQHLLAFLQEHIAVDPHRKYVLKAIRETREADNAVRVLPEPEPEPEVLNASLGKGGRNRAK</sequence>
<evidence type="ECO:0000256" key="1">
    <source>
        <dbReference type="SAM" id="MobiDB-lite"/>
    </source>
</evidence>
<feature type="region of interest" description="Disordered" evidence="1">
    <location>
        <begin position="751"/>
        <end position="773"/>
    </location>
</feature>
<evidence type="ECO:0000259" key="2">
    <source>
        <dbReference type="PROSITE" id="PS50222"/>
    </source>
</evidence>
<comment type="caution">
    <text evidence="3">The sequence shown here is derived from an EMBL/GenBank/DDBJ whole genome shotgun (WGS) entry which is preliminary data.</text>
</comment>
<protein>
    <recommendedName>
        <fullName evidence="2">EF-hand domain-containing protein</fullName>
    </recommendedName>
</protein>
<reference evidence="3 4" key="1">
    <citation type="journal article" date="2024" name="Science">
        <title>Giant polyketide synthase enzymes in the biosynthesis of giant marine polyether toxins.</title>
        <authorList>
            <person name="Fallon T.R."/>
            <person name="Shende V.V."/>
            <person name="Wierzbicki I.H."/>
            <person name="Pendleton A.L."/>
            <person name="Watervoot N.F."/>
            <person name="Auber R.P."/>
            <person name="Gonzalez D.J."/>
            <person name="Wisecaver J.H."/>
            <person name="Moore B.S."/>
        </authorList>
    </citation>
    <scope>NUCLEOTIDE SEQUENCE [LARGE SCALE GENOMIC DNA]</scope>
    <source>
        <strain evidence="3 4">12B1</strain>
    </source>
</reference>
<feature type="region of interest" description="Disordered" evidence="1">
    <location>
        <begin position="328"/>
        <end position="354"/>
    </location>
</feature>
<dbReference type="GO" id="GO:0005509">
    <property type="term" value="F:calcium ion binding"/>
    <property type="evidence" value="ECO:0007669"/>
    <property type="project" value="InterPro"/>
</dbReference>
<feature type="region of interest" description="Disordered" evidence="1">
    <location>
        <begin position="125"/>
        <end position="160"/>
    </location>
</feature>
<feature type="region of interest" description="Disordered" evidence="1">
    <location>
        <begin position="265"/>
        <end position="300"/>
    </location>
</feature>
<dbReference type="EMBL" id="JBGBPQ010000006">
    <property type="protein sequence ID" value="KAL1523459.1"/>
    <property type="molecule type" value="Genomic_DNA"/>
</dbReference>
<dbReference type="AlphaFoldDB" id="A0AB34JP40"/>
<dbReference type="SUPFAM" id="SSF47473">
    <property type="entry name" value="EF-hand"/>
    <property type="match status" value="2"/>
</dbReference>
<dbReference type="PROSITE" id="PS50222">
    <property type="entry name" value="EF_HAND_2"/>
    <property type="match status" value="1"/>
</dbReference>
<accession>A0AB34JP40</accession>
<feature type="compositionally biased region" description="Pro residues" evidence="1">
    <location>
        <begin position="133"/>
        <end position="146"/>
    </location>
</feature>
<organism evidence="3 4">
    <name type="scientific">Prymnesium parvum</name>
    <name type="common">Toxic golden alga</name>
    <dbReference type="NCBI Taxonomy" id="97485"/>
    <lineage>
        <taxon>Eukaryota</taxon>
        <taxon>Haptista</taxon>
        <taxon>Haptophyta</taxon>
        <taxon>Prymnesiophyceae</taxon>
        <taxon>Prymnesiales</taxon>
        <taxon>Prymnesiaceae</taxon>
        <taxon>Prymnesium</taxon>
    </lineage>
</organism>
<dbReference type="Gene3D" id="1.10.238.10">
    <property type="entry name" value="EF-hand"/>
    <property type="match status" value="1"/>
</dbReference>
<feature type="domain" description="EF-hand" evidence="2">
    <location>
        <begin position="212"/>
        <end position="247"/>
    </location>
</feature>
<gene>
    <name evidence="3" type="ORF">AB1Y20_018398</name>
</gene>
<feature type="compositionally biased region" description="Polar residues" evidence="1">
    <location>
        <begin position="338"/>
        <end position="347"/>
    </location>
</feature>